<proteinExistence type="predicted"/>
<reference evidence="4 6" key="1">
    <citation type="submission" date="2015-12" db="EMBL/GenBank/DDBJ databases">
        <title>Amycolatopsis regifaucium genome sequencing and assembly.</title>
        <authorList>
            <person name="Mayilraj S."/>
        </authorList>
    </citation>
    <scope>NUCLEOTIDE SEQUENCE [LARGE SCALE GENOMIC DNA]</scope>
    <source>
        <strain evidence="4 6">GY080</strain>
    </source>
</reference>
<organism evidence="4 6">
    <name type="scientific">Amycolatopsis regifaucium</name>
    <dbReference type="NCBI Taxonomy" id="546365"/>
    <lineage>
        <taxon>Bacteria</taxon>
        <taxon>Bacillati</taxon>
        <taxon>Actinomycetota</taxon>
        <taxon>Actinomycetes</taxon>
        <taxon>Pseudonocardiales</taxon>
        <taxon>Pseudonocardiaceae</taxon>
        <taxon>Amycolatopsis</taxon>
    </lineage>
</organism>
<comment type="subunit">
    <text evidence="2">Monomer. Interacts with PqqE.</text>
</comment>
<evidence type="ECO:0000313" key="5">
    <source>
        <dbReference type="EMBL" id="OKA06593.1"/>
    </source>
</evidence>
<dbReference type="RefSeq" id="WP_061982360.1">
    <property type="nucleotide sequence ID" value="NZ_FOPQ01000003.1"/>
</dbReference>
<dbReference type="InterPro" id="IPR041881">
    <property type="entry name" value="PqqD_sf"/>
</dbReference>
<dbReference type="EMBL" id="LOBU02000014">
    <property type="protein sequence ID" value="OKA06593.1"/>
    <property type="molecule type" value="Genomic_DNA"/>
</dbReference>
<dbReference type="OrthoDB" id="7995890at2"/>
<gene>
    <name evidence="5" type="ORF">ATP06_0218620</name>
    <name evidence="4" type="ORF">AVL48_35985</name>
</gene>
<accession>A0A154MHX2</accession>
<comment type="caution">
    <text evidence="4">The sequence shown here is derived from an EMBL/GenBank/DDBJ whole genome shotgun (WGS) entry which is preliminary data.</text>
</comment>
<reference evidence="5 7" key="2">
    <citation type="submission" date="2016-11" db="EMBL/GenBank/DDBJ databases">
        <title>Genome sequencing of Amycolatopsis regifaucium.</title>
        <authorList>
            <person name="Mayilraj S."/>
            <person name="Kaur N."/>
        </authorList>
    </citation>
    <scope>NUCLEOTIDE SEQUENCE [LARGE SCALE GENOMIC DNA]</scope>
    <source>
        <strain evidence="5 7">GY080</strain>
    </source>
</reference>
<keyword evidence="3" id="KW-0884">PQQ biosynthesis</keyword>
<dbReference type="UniPathway" id="UPA00539"/>
<dbReference type="Proteomes" id="UP000186883">
    <property type="component" value="Unassembled WGS sequence"/>
</dbReference>
<dbReference type="Proteomes" id="UP000076321">
    <property type="component" value="Unassembled WGS sequence"/>
</dbReference>
<evidence type="ECO:0000256" key="2">
    <source>
        <dbReference type="ARBA" id="ARBA00011741"/>
    </source>
</evidence>
<sequence length="90" mass="9891">MTTITTGSVPRLRRGVRLSYDQTRETHVLLFPEGVLVPNPTAAAVLGLCDGEADVAAIAAALRERYSGVREEEILDVLSRLGDRRIVEWT</sequence>
<dbReference type="InterPro" id="IPR022479">
    <property type="entry name" value="PqqD_bac"/>
</dbReference>
<dbReference type="NCBIfam" id="TIGR03859">
    <property type="entry name" value="PQQ_PqqD"/>
    <property type="match status" value="1"/>
</dbReference>
<evidence type="ECO:0000256" key="3">
    <source>
        <dbReference type="ARBA" id="ARBA00022905"/>
    </source>
</evidence>
<protein>
    <submittedName>
        <fullName evidence="4">Pyrroloquinoline quinone biosynthesis protein PqqD</fullName>
    </submittedName>
</protein>
<name>A0A154MHX2_9PSEU</name>
<evidence type="ECO:0000313" key="7">
    <source>
        <dbReference type="Proteomes" id="UP000186883"/>
    </source>
</evidence>
<dbReference type="EMBL" id="LQCI01000018">
    <property type="protein sequence ID" value="KZB83966.1"/>
    <property type="molecule type" value="Genomic_DNA"/>
</dbReference>
<dbReference type="InterPro" id="IPR008792">
    <property type="entry name" value="PQQD"/>
</dbReference>
<evidence type="ECO:0000256" key="1">
    <source>
        <dbReference type="ARBA" id="ARBA00004886"/>
    </source>
</evidence>
<dbReference type="Gene3D" id="1.10.10.1150">
    <property type="entry name" value="Coenzyme PQQ synthesis protein D (PqqD)"/>
    <property type="match status" value="1"/>
</dbReference>
<evidence type="ECO:0000313" key="6">
    <source>
        <dbReference type="Proteomes" id="UP000076321"/>
    </source>
</evidence>
<dbReference type="AlphaFoldDB" id="A0A154MHX2"/>
<dbReference type="GO" id="GO:0048038">
    <property type="term" value="F:quinone binding"/>
    <property type="evidence" value="ECO:0007669"/>
    <property type="project" value="InterPro"/>
</dbReference>
<comment type="pathway">
    <text evidence="1">Cofactor biosynthesis; pyrroloquinoline quinone biosynthesis.</text>
</comment>
<dbReference type="GO" id="GO:0018189">
    <property type="term" value="P:pyrroloquinoline quinone biosynthetic process"/>
    <property type="evidence" value="ECO:0007669"/>
    <property type="project" value="UniProtKB-UniPathway"/>
</dbReference>
<evidence type="ECO:0000313" key="4">
    <source>
        <dbReference type="EMBL" id="KZB83966.1"/>
    </source>
</evidence>
<dbReference type="Pfam" id="PF05402">
    <property type="entry name" value="PqqD"/>
    <property type="match status" value="1"/>
</dbReference>
<keyword evidence="7" id="KW-1185">Reference proteome</keyword>